<keyword evidence="7" id="KW-1185">Reference proteome</keyword>
<dbReference type="Gene3D" id="3.50.50.60">
    <property type="entry name" value="FAD/NAD(P)-binding domain"/>
    <property type="match status" value="2"/>
</dbReference>
<comment type="cofactor">
    <cofactor evidence="1">
        <name>FAD</name>
        <dbReference type="ChEBI" id="CHEBI:57692"/>
    </cofactor>
</comment>
<accession>A0ABN1IL27</accession>
<evidence type="ECO:0000313" key="6">
    <source>
        <dbReference type="EMBL" id="GAA0716526.1"/>
    </source>
</evidence>
<organism evidence="6 7">
    <name type="scientific">Clostridium malenominatum</name>
    <dbReference type="NCBI Taxonomy" id="1539"/>
    <lineage>
        <taxon>Bacteria</taxon>
        <taxon>Bacillati</taxon>
        <taxon>Bacillota</taxon>
        <taxon>Clostridia</taxon>
        <taxon>Eubacteriales</taxon>
        <taxon>Clostridiaceae</taxon>
        <taxon>Clostridium</taxon>
    </lineage>
</organism>
<dbReference type="InterPro" id="IPR050260">
    <property type="entry name" value="FAD-bd_OxRdtase"/>
</dbReference>
<dbReference type="PRINTS" id="PR00368">
    <property type="entry name" value="FADPNR"/>
</dbReference>
<dbReference type="EMBL" id="BAAACF010000001">
    <property type="protein sequence ID" value="GAA0716526.1"/>
    <property type="molecule type" value="Genomic_DNA"/>
</dbReference>
<evidence type="ECO:0000256" key="3">
    <source>
        <dbReference type="ARBA" id="ARBA00022827"/>
    </source>
</evidence>
<keyword evidence="2" id="KW-0285">Flavoprotein</keyword>
<dbReference type="InterPro" id="IPR016156">
    <property type="entry name" value="FAD/NAD-linked_Rdtase_dimer_sf"/>
</dbReference>
<evidence type="ECO:0000313" key="7">
    <source>
        <dbReference type="Proteomes" id="UP001500339"/>
    </source>
</evidence>
<dbReference type="RefSeq" id="WP_343765324.1">
    <property type="nucleotide sequence ID" value="NZ_BAAACF010000001.1"/>
</dbReference>
<dbReference type="PANTHER" id="PTHR43429:SF3">
    <property type="entry name" value="NITRITE REDUCTASE [NAD(P)H]"/>
    <property type="match status" value="1"/>
</dbReference>
<dbReference type="InterPro" id="IPR041575">
    <property type="entry name" value="Rubredoxin_C"/>
</dbReference>
<dbReference type="InterPro" id="IPR036188">
    <property type="entry name" value="FAD/NAD-bd_sf"/>
</dbReference>
<dbReference type="PANTHER" id="PTHR43429">
    <property type="entry name" value="PYRIDINE NUCLEOTIDE-DISULFIDE OXIDOREDUCTASE DOMAIN-CONTAINING"/>
    <property type="match status" value="1"/>
</dbReference>
<gene>
    <name evidence="6" type="ORF">GCM10008905_01100</name>
</gene>
<protein>
    <submittedName>
        <fullName evidence="6">Uncharacterized protein</fullName>
    </submittedName>
</protein>
<evidence type="ECO:0000256" key="2">
    <source>
        <dbReference type="ARBA" id="ARBA00022630"/>
    </source>
</evidence>
<dbReference type="Pfam" id="PF07992">
    <property type="entry name" value="Pyr_redox_2"/>
    <property type="match status" value="1"/>
</dbReference>
<reference evidence="6 7" key="1">
    <citation type="journal article" date="2019" name="Int. J. Syst. Evol. Microbiol.">
        <title>The Global Catalogue of Microorganisms (GCM) 10K type strain sequencing project: providing services to taxonomists for standard genome sequencing and annotation.</title>
        <authorList>
            <consortium name="The Broad Institute Genomics Platform"/>
            <consortium name="The Broad Institute Genome Sequencing Center for Infectious Disease"/>
            <person name="Wu L."/>
            <person name="Ma J."/>
        </authorList>
    </citation>
    <scope>NUCLEOTIDE SEQUENCE [LARGE SCALE GENOMIC DNA]</scope>
    <source>
        <strain evidence="6 7">JCM 1405</strain>
    </source>
</reference>
<evidence type="ECO:0000259" key="5">
    <source>
        <dbReference type="Pfam" id="PF18267"/>
    </source>
</evidence>
<feature type="domain" description="FAD/NAD(P)-binding" evidence="4">
    <location>
        <begin position="5"/>
        <end position="295"/>
    </location>
</feature>
<evidence type="ECO:0000256" key="1">
    <source>
        <dbReference type="ARBA" id="ARBA00001974"/>
    </source>
</evidence>
<dbReference type="InterPro" id="IPR023753">
    <property type="entry name" value="FAD/NAD-binding_dom"/>
</dbReference>
<sequence length="392" mass="43369">MSKENIIIIGNGAAGFYAATTIREKDKDCGITIISKETSLSYYRPSLSSYLSKEELGSTFYLAKENWYRENNINLLLGKSVENINVQEKKVIFIDGEVISYDKLILANGSHNFIPPVPGKDKEGVFSLKSLYDAEKIKAYAKNCKKAIVIGGGLLGLEAAWELKKCGLNVTVVEFFDRLLPRQLDLKGSLLLKYSAEKTGVEFILGDSLVEILGNNKITGVKLKSGTTLECDILLFSVGIRSNKDIAEKSSIETSNGIIVNNKMETSVKDIYACGDVAELNGRVYGTWLSSVKMGKIAGTNAIGGDDIFKDFISTLIFNSMNTKVFSCGNWGEDFEQLSYENSEEGLYYKYFFKDDKLTGAMLLGNIALSNRITSWIKNGYSKNQILSEKII</sequence>
<dbReference type="Gene3D" id="3.30.390.30">
    <property type="match status" value="1"/>
</dbReference>
<keyword evidence="3" id="KW-0274">FAD</keyword>
<proteinExistence type="predicted"/>
<feature type="domain" description="NADH-rubredoxin oxidoreductase C-terminal" evidence="5">
    <location>
        <begin position="319"/>
        <end position="380"/>
    </location>
</feature>
<dbReference type="Pfam" id="PF18267">
    <property type="entry name" value="Rubredoxin_C"/>
    <property type="match status" value="1"/>
</dbReference>
<dbReference type="PRINTS" id="PR00411">
    <property type="entry name" value="PNDRDTASEI"/>
</dbReference>
<evidence type="ECO:0000259" key="4">
    <source>
        <dbReference type="Pfam" id="PF07992"/>
    </source>
</evidence>
<comment type="caution">
    <text evidence="6">The sequence shown here is derived from an EMBL/GenBank/DDBJ whole genome shotgun (WGS) entry which is preliminary data.</text>
</comment>
<name>A0ABN1IL27_9CLOT</name>
<dbReference type="SUPFAM" id="SSF51905">
    <property type="entry name" value="FAD/NAD(P)-binding domain"/>
    <property type="match status" value="2"/>
</dbReference>
<dbReference type="Proteomes" id="UP001500339">
    <property type="component" value="Unassembled WGS sequence"/>
</dbReference>